<evidence type="ECO:0000256" key="3">
    <source>
        <dbReference type="ARBA" id="ARBA00022723"/>
    </source>
</evidence>
<keyword evidence="4 6" id="KW-0460">Magnesium</keyword>
<dbReference type="SFLD" id="SFLDS00005">
    <property type="entry name" value="Isoprenoid_Synthase_Type_I"/>
    <property type="match status" value="1"/>
</dbReference>
<reference evidence="7" key="1">
    <citation type="submission" date="2016-06" db="EMBL/GenBank/DDBJ databases">
        <title>Draft Genome sequence of the fungus Inonotus baumii.</title>
        <authorList>
            <person name="Zhu H."/>
            <person name="Lin W."/>
        </authorList>
    </citation>
    <scope>NUCLEOTIDE SEQUENCE</scope>
    <source>
        <strain evidence="7">821</strain>
    </source>
</reference>
<dbReference type="AlphaFoldDB" id="A0A9Q5NBN9"/>
<evidence type="ECO:0000256" key="1">
    <source>
        <dbReference type="ARBA" id="ARBA00001946"/>
    </source>
</evidence>
<dbReference type="GO" id="GO:0010333">
    <property type="term" value="F:terpene synthase activity"/>
    <property type="evidence" value="ECO:0007669"/>
    <property type="project" value="InterPro"/>
</dbReference>
<dbReference type="InterPro" id="IPR034686">
    <property type="entry name" value="Terpene_cyclase-like_2"/>
</dbReference>
<protein>
    <recommendedName>
        <fullName evidence="6">Terpene synthase</fullName>
        <ecNumber evidence="6">4.2.3.-</ecNumber>
    </recommendedName>
</protein>
<organism evidence="7 8">
    <name type="scientific">Sanghuangporus baumii</name>
    <name type="common">Phellinus baumii</name>
    <dbReference type="NCBI Taxonomy" id="108892"/>
    <lineage>
        <taxon>Eukaryota</taxon>
        <taxon>Fungi</taxon>
        <taxon>Dikarya</taxon>
        <taxon>Basidiomycota</taxon>
        <taxon>Agaricomycotina</taxon>
        <taxon>Agaricomycetes</taxon>
        <taxon>Hymenochaetales</taxon>
        <taxon>Hymenochaetaceae</taxon>
        <taxon>Sanghuangporus</taxon>
    </lineage>
</organism>
<comment type="similarity">
    <text evidence="2 6">Belongs to the terpene synthase family.</text>
</comment>
<comment type="caution">
    <text evidence="7">The sequence shown here is derived from an EMBL/GenBank/DDBJ whole genome shotgun (WGS) entry which is preliminary data.</text>
</comment>
<dbReference type="Gene3D" id="1.10.600.10">
    <property type="entry name" value="Farnesyl Diphosphate Synthase"/>
    <property type="match status" value="1"/>
</dbReference>
<evidence type="ECO:0000256" key="4">
    <source>
        <dbReference type="ARBA" id="ARBA00022842"/>
    </source>
</evidence>
<dbReference type="SUPFAM" id="SSF48576">
    <property type="entry name" value="Terpenoid synthases"/>
    <property type="match status" value="1"/>
</dbReference>
<proteinExistence type="inferred from homology"/>
<sequence>MRRSKSTYFPTKATKFTIPDLVSDCPFILRVNPYGAEAGAQSDAWMYSQGSLGAKKLMALRGLKCGLLAAMTYPDASVNELRLACDFLSFLFHLDDLSDNMDKSGAMDTRKIVIGSICDPMFESGTKVGRMARDIWSRFAPSASKGARARFISTFDLFFRAISQQALDRRAGVVMDLDEYITLRRDTSGCKPCWALIEYTNGLDLPDFVMEHEAIECLGESTNDVVSWSNDIFSFKVEDAREDTHNMIPIAMRTLNLSLQEAVDFVGDLCDAAVSRFIAAKRRLPSFDRGGRIDHEVTMYTRGLEDWIIGSLHWSFESSRYFGKEGRGVKKRRVVKLAQEGMPGGTDSLWSRLMCHTGSTTRYDFA</sequence>
<keyword evidence="8" id="KW-1185">Reference proteome</keyword>
<keyword evidence="5 6" id="KW-0456">Lyase</keyword>
<dbReference type="EC" id="4.2.3.-" evidence="6"/>
<evidence type="ECO:0000256" key="6">
    <source>
        <dbReference type="RuleBase" id="RU366034"/>
    </source>
</evidence>
<evidence type="ECO:0000313" key="8">
    <source>
        <dbReference type="Proteomes" id="UP000757232"/>
    </source>
</evidence>
<evidence type="ECO:0000256" key="2">
    <source>
        <dbReference type="ARBA" id="ARBA00006333"/>
    </source>
</evidence>
<dbReference type="InterPro" id="IPR008949">
    <property type="entry name" value="Isoprenoid_synthase_dom_sf"/>
</dbReference>
<accession>A0A9Q5NBN9</accession>
<evidence type="ECO:0000313" key="7">
    <source>
        <dbReference type="EMBL" id="OCB91321.1"/>
    </source>
</evidence>
<dbReference type="PANTHER" id="PTHR35201:SF4">
    <property type="entry name" value="BETA-PINACENE SYNTHASE-RELATED"/>
    <property type="match status" value="1"/>
</dbReference>
<gene>
    <name evidence="7" type="ORF">A7U60_g1440</name>
</gene>
<dbReference type="Pfam" id="PF19086">
    <property type="entry name" value="Terpene_syn_C_2"/>
    <property type="match status" value="1"/>
</dbReference>
<dbReference type="GO" id="GO:0046872">
    <property type="term" value="F:metal ion binding"/>
    <property type="evidence" value="ECO:0007669"/>
    <property type="project" value="UniProtKB-KW"/>
</dbReference>
<keyword evidence="3 6" id="KW-0479">Metal-binding</keyword>
<comment type="cofactor">
    <cofactor evidence="1 6">
        <name>Mg(2+)</name>
        <dbReference type="ChEBI" id="CHEBI:18420"/>
    </cofactor>
</comment>
<name>A0A9Q5NBN9_SANBA</name>
<dbReference type="GO" id="GO:0008299">
    <property type="term" value="P:isoprenoid biosynthetic process"/>
    <property type="evidence" value="ECO:0007669"/>
    <property type="project" value="UniProtKB-ARBA"/>
</dbReference>
<dbReference type="SFLD" id="SFLDG01020">
    <property type="entry name" value="Terpene_Cyclase_Like_2"/>
    <property type="match status" value="1"/>
</dbReference>
<dbReference type="OrthoDB" id="2861623at2759"/>
<dbReference type="PANTHER" id="PTHR35201">
    <property type="entry name" value="TERPENE SYNTHASE"/>
    <property type="match status" value="1"/>
</dbReference>
<dbReference type="EMBL" id="LNZH02000094">
    <property type="protein sequence ID" value="OCB91321.1"/>
    <property type="molecule type" value="Genomic_DNA"/>
</dbReference>
<evidence type="ECO:0000256" key="5">
    <source>
        <dbReference type="ARBA" id="ARBA00023239"/>
    </source>
</evidence>
<dbReference type="Proteomes" id="UP000757232">
    <property type="component" value="Unassembled WGS sequence"/>
</dbReference>